<feature type="region of interest" description="Disordered" evidence="1">
    <location>
        <begin position="1"/>
        <end position="25"/>
    </location>
</feature>
<name>A0A6B1DPM1_9CHLR</name>
<dbReference type="Gene3D" id="2.30.30.40">
    <property type="entry name" value="SH3 Domains"/>
    <property type="match status" value="1"/>
</dbReference>
<gene>
    <name evidence="2" type="ORF">F4Y08_01810</name>
</gene>
<organism evidence="2">
    <name type="scientific">Caldilineaceae bacterium SB0662_bin_9</name>
    <dbReference type="NCBI Taxonomy" id="2605258"/>
    <lineage>
        <taxon>Bacteria</taxon>
        <taxon>Bacillati</taxon>
        <taxon>Chloroflexota</taxon>
        <taxon>Caldilineae</taxon>
        <taxon>Caldilineales</taxon>
        <taxon>Caldilineaceae</taxon>
    </lineage>
</organism>
<feature type="region of interest" description="Disordered" evidence="1">
    <location>
        <begin position="78"/>
        <end position="131"/>
    </location>
</feature>
<reference evidence="2" key="1">
    <citation type="submission" date="2019-09" db="EMBL/GenBank/DDBJ databases">
        <title>Characterisation of the sponge microbiome using genome-centric metagenomics.</title>
        <authorList>
            <person name="Engelberts J.P."/>
            <person name="Robbins S.J."/>
            <person name="De Goeij J.M."/>
            <person name="Aranda M."/>
            <person name="Bell S.C."/>
            <person name="Webster N.S."/>
        </authorList>
    </citation>
    <scope>NUCLEOTIDE SEQUENCE</scope>
    <source>
        <strain evidence="2">SB0662_bin_9</strain>
    </source>
</reference>
<evidence type="ECO:0000256" key="1">
    <source>
        <dbReference type="SAM" id="MobiDB-lite"/>
    </source>
</evidence>
<sequence length="230" mass="24290">MFRRSKPISAPPSKPSDTTGQTGASGRRKWVRWVVILTVVTAAGLARNQYPKLVESIARIPLVQDAVGELTGLPLADLLGSDQEPDGLSPGVDSDVTGNPTVESPVTLGEENTVRVQATPTSSDGEQLSTASGDDALAAEVRSSQIAGSPTWTVGTVVQGVTSMSQIPLRMDPDAENPSMIAAMYGPATSFSIVEASLEYSYPVVIDGEGWWRVQAQDGLTGWVQEAHLE</sequence>
<evidence type="ECO:0000313" key="2">
    <source>
        <dbReference type="EMBL" id="MYD89061.1"/>
    </source>
</evidence>
<dbReference type="EMBL" id="VXPY01000013">
    <property type="protein sequence ID" value="MYD89061.1"/>
    <property type="molecule type" value="Genomic_DNA"/>
</dbReference>
<proteinExistence type="predicted"/>
<protein>
    <submittedName>
        <fullName evidence="2">SH3 domain-containing protein</fullName>
    </submittedName>
</protein>
<feature type="compositionally biased region" description="Polar residues" evidence="1">
    <location>
        <begin position="114"/>
        <end position="131"/>
    </location>
</feature>
<dbReference type="AlphaFoldDB" id="A0A6B1DPM1"/>
<comment type="caution">
    <text evidence="2">The sequence shown here is derived from an EMBL/GenBank/DDBJ whole genome shotgun (WGS) entry which is preliminary data.</text>
</comment>
<accession>A0A6B1DPM1</accession>